<sequence>MASRSIMQASNRLKVAFGEGRQTMGMWQMIPGANISRLLARTGVDWVCVDCEHGNIDDGAMHDAVPAIAALGVSPIVRIPDMQGWMVKRALDCGAHGIIVPLLRTAEEARQLVQASKFPPVGRRGFGSPIALERFNPVPSFTEYLEQANDALLTMVQIETKEAFESVDEIAAVDGVDVLFIGPFDLGNNIGHPILNGVVKPELTDALAKILSASHKAGKKCGIYATSGEQARQFAEQGYDMVCVATDHTALDFTLRESLAVASSKAKPTKGGSY</sequence>
<proteinExistence type="predicted"/>
<keyword evidence="2" id="KW-1185">Reference proteome</keyword>
<comment type="caution">
    <text evidence="1">The sequence shown here is derived from an EMBL/GenBank/DDBJ whole genome shotgun (WGS) entry which is preliminary data.</text>
</comment>
<dbReference type="Proteomes" id="UP001163324">
    <property type="component" value="Chromosome 2"/>
</dbReference>
<evidence type="ECO:0000313" key="1">
    <source>
        <dbReference type="EMBL" id="KAI9902990.1"/>
    </source>
</evidence>
<gene>
    <name evidence="1" type="ORF">N3K66_002342</name>
</gene>
<dbReference type="EMBL" id="CM047941">
    <property type="protein sequence ID" value="KAI9902990.1"/>
    <property type="molecule type" value="Genomic_DNA"/>
</dbReference>
<protein>
    <submittedName>
        <fullName evidence="1">Uncharacterized protein</fullName>
    </submittedName>
</protein>
<accession>A0ACC0VBA6</accession>
<evidence type="ECO:0000313" key="2">
    <source>
        <dbReference type="Proteomes" id="UP001163324"/>
    </source>
</evidence>
<name>A0ACC0VBA6_9HYPO</name>
<reference evidence="1" key="1">
    <citation type="submission" date="2022-10" db="EMBL/GenBank/DDBJ databases">
        <title>Complete Genome of Trichothecium roseum strain YXFP-22015, a Plant Pathogen Isolated from Citrus.</title>
        <authorList>
            <person name="Wang Y."/>
            <person name="Zhu L."/>
        </authorList>
    </citation>
    <scope>NUCLEOTIDE SEQUENCE</scope>
    <source>
        <strain evidence="1">YXFP-22015</strain>
    </source>
</reference>
<organism evidence="1 2">
    <name type="scientific">Trichothecium roseum</name>
    <dbReference type="NCBI Taxonomy" id="47278"/>
    <lineage>
        <taxon>Eukaryota</taxon>
        <taxon>Fungi</taxon>
        <taxon>Dikarya</taxon>
        <taxon>Ascomycota</taxon>
        <taxon>Pezizomycotina</taxon>
        <taxon>Sordariomycetes</taxon>
        <taxon>Hypocreomycetidae</taxon>
        <taxon>Hypocreales</taxon>
        <taxon>Hypocreales incertae sedis</taxon>
        <taxon>Trichothecium</taxon>
    </lineage>
</organism>